<dbReference type="EMBL" id="DSDS01000137">
    <property type="protein sequence ID" value="HET98233.1"/>
    <property type="molecule type" value="Genomic_DNA"/>
</dbReference>
<dbReference type="Gene3D" id="1.10.10.2220">
    <property type="match status" value="1"/>
</dbReference>
<comment type="caution">
    <text evidence="4">The sequence shown here is derived from an EMBL/GenBank/DDBJ whole genome shotgun (WGS) entry which is preliminary data.</text>
</comment>
<organism evidence="4">
    <name type="scientific">Desulfurivibrio alkaliphilus</name>
    <dbReference type="NCBI Taxonomy" id="427923"/>
    <lineage>
        <taxon>Bacteria</taxon>
        <taxon>Pseudomonadati</taxon>
        <taxon>Thermodesulfobacteriota</taxon>
        <taxon>Desulfobulbia</taxon>
        <taxon>Desulfobulbales</taxon>
        <taxon>Desulfobulbaceae</taxon>
        <taxon>Desulfurivibrio</taxon>
    </lineage>
</organism>
<dbReference type="GO" id="GO:0006310">
    <property type="term" value="P:DNA recombination"/>
    <property type="evidence" value="ECO:0007669"/>
    <property type="project" value="InterPro"/>
</dbReference>
<dbReference type="Pfam" id="PF13604">
    <property type="entry name" value="AAA_30"/>
    <property type="match status" value="1"/>
</dbReference>
<evidence type="ECO:0000313" key="4">
    <source>
        <dbReference type="EMBL" id="HET98233.1"/>
    </source>
</evidence>
<dbReference type="SMART" id="SM00382">
    <property type="entry name" value="AAA"/>
    <property type="match status" value="1"/>
</dbReference>
<name>A0A7C2XPV0_9BACT</name>
<dbReference type="InterPro" id="IPR050534">
    <property type="entry name" value="Coronavir_polyprotein_1ab"/>
</dbReference>
<dbReference type="Pfam" id="PF23139">
    <property type="entry name" value="OB_YrrC"/>
    <property type="match status" value="1"/>
</dbReference>
<dbReference type="Gene3D" id="3.40.50.300">
    <property type="entry name" value="P-loop containing nucleotide triphosphate hydrolases"/>
    <property type="match status" value="3"/>
</dbReference>
<dbReference type="Pfam" id="PF13538">
    <property type="entry name" value="UvrD_C_2"/>
    <property type="match status" value="1"/>
</dbReference>
<dbReference type="PANTHER" id="PTHR43788:SF6">
    <property type="entry name" value="DNA HELICASE B"/>
    <property type="match status" value="1"/>
</dbReference>
<dbReference type="Proteomes" id="UP000885986">
    <property type="component" value="Unassembled WGS sequence"/>
</dbReference>
<sequence length="833" mass="92781">MEDELKGIVQGITHHNPDNGWTVLRVQPFDQRLEPVKVVVHQARVFAGATMRFTGSWHEHPRFGRQFKAREALELKPATAAALEKYLGSGLIKGVGPKTARKIVRHFGDQTLTVFEQEIERLTEVPGIAQGKLQKIRAAWQEHRAIREVMLFLQNQGISTLFAVRIYKEYGDRAIEVVSRDPYRLAEDIYGIGFFSADRVALGMGFAADGDPRLMAAIRHILAAGREQGHCYLTREQVEQEVKQLLELDLGDRVAGLLARMANEGRLMVRHLAAEATSPARPCYYSKTLYYDEQAVADRIRSRLGAAPLDRQQVTAWLDRYCRGQKLTLSPEQQAAVAGIAGRRCAILTGGPGCGKTTTTRVLVRLLEAMGRRVLLAAPTGRAAQRLSEVVEREARTIHRLLEWAGSGFKRRADNPLNCDFLIVDESSMLDISLAAALLQAVPPEGQLLLIGDPDQLPPVGAGNVLRDLIASDRVPCFKLSKVFRQAATSAIIRFAHQINRGEIPRITSPFHRPASWREDNDCLFIDSDEASQEQLRFLHRVRGHFREKSAPVPLAGDPYEFRLGEKVSPYESELTVPAKFSHVNLEQLLAAETKAEELQALLSRVHPWSSLHYGLTAVEVVVKLYREWIPKYHGGQTEIQILTPMTRGTLGTRNLNQVIQARINPAGAGRPEIAAGSRLLRLGDRVIHTRNNYDLEVFNGDIGTISAIDHEEQTCQVTFPPDDRRVTYRRDQMTELELAYAITIHKSQGSEFAAVIMPLLTQHYKMLFRNLVYTGLTRAKKLAVLVGSRRALALAVNNQDTSRRQTALAQLLRGDAAPGAIQHGQGQSGGPP</sequence>
<dbReference type="CDD" id="cd18809">
    <property type="entry name" value="SF1_C_RecD"/>
    <property type="match status" value="1"/>
</dbReference>
<dbReference type="Pfam" id="PF18335">
    <property type="entry name" value="SH3_13"/>
    <property type="match status" value="1"/>
</dbReference>
<dbReference type="InterPro" id="IPR029493">
    <property type="entry name" value="RecD2-like_HHH"/>
</dbReference>
<dbReference type="GO" id="GO:0009338">
    <property type="term" value="C:exodeoxyribonuclease V complex"/>
    <property type="evidence" value="ECO:0007669"/>
    <property type="project" value="TreeGrafter"/>
</dbReference>
<evidence type="ECO:0000259" key="3">
    <source>
        <dbReference type="SMART" id="SM00382"/>
    </source>
</evidence>
<dbReference type="PANTHER" id="PTHR43788">
    <property type="entry name" value="DNA2/NAM7 HELICASE FAMILY MEMBER"/>
    <property type="match status" value="1"/>
</dbReference>
<dbReference type="CDD" id="cd17933">
    <property type="entry name" value="DEXSc_RecD-like"/>
    <property type="match status" value="1"/>
</dbReference>
<gene>
    <name evidence="4" type="ORF">ENN98_06010</name>
</gene>
<dbReference type="SUPFAM" id="SSF52540">
    <property type="entry name" value="P-loop containing nucleoside triphosphate hydrolases"/>
    <property type="match status" value="1"/>
</dbReference>
<dbReference type="InterPro" id="IPR006345">
    <property type="entry name" value="RecD2"/>
</dbReference>
<dbReference type="SUPFAM" id="SSF47781">
    <property type="entry name" value="RuvA domain 2-like"/>
    <property type="match status" value="1"/>
</dbReference>
<proteinExistence type="inferred from homology"/>
<dbReference type="GO" id="GO:0003677">
    <property type="term" value="F:DNA binding"/>
    <property type="evidence" value="ECO:0007669"/>
    <property type="project" value="InterPro"/>
</dbReference>
<dbReference type="GO" id="GO:0005524">
    <property type="term" value="F:ATP binding"/>
    <property type="evidence" value="ECO:0007669"/>
    <property type="project" value="UniProtKB-KW"/>
</dbReference>
<dbReference type="InterPro" id="IPR055446">
    <property type="entry name" value="RecD2_N_OB"/>
</dbReference>
<dbReference type="InterPro" id="IPR003593">
    <property type="entry name" value="AAA+_ATPase"/>
</dbReference>
<evidence type="ECO:0000256" key="2">
    <source>
        <dbReference type="ARBA" id="ARBA00022840"/>
    </source>
</evidence>
<reference evidence="4" key="1">
    <citation type="journal article" date="2020" name="mSystems">
        <title>Genome- and Community-Level Interaction Insights into Carbon Utilization and Element Cycling Functions of Hydrothermarchaeota in Hydrothermal Sediment.</title>
        <authorList>
            <person name="Zhou Z."/>
            <person name="Liu Y."/>
            <person name="Xu W."/>
            <person name="Pan J."/>
            <person name="Luo Z.H."/>
            <person name="Li M."/>
        </authorList>
    </citation>
    <scope>NUCLEOTIDE SEQUENCE [LARGE SCALE GENOMIC DNA]</scope>
    <source>
        <strain evidence="4">SpSt-1224</strain>
    </source>
</reference>
<dbReference type="GO" id="GO:0043139">
    <property type="term" value="F:5'-3' DNA helicase activity"/>
    <property type="evidence" value="ECO:0007669"/>
    <property type="project" value="InterPro"/>
</dbReference>
<dbReference type="InterPro" id="IPR027417">
    <property type="entry name" value="P-loop_NTPase"/>
</dbReference>
<keyword evidence="2" id="KW-0067">ATP-binding</keyword>
<keyword evidence="1" id="KW-0547">Nucleotide-binding</keyword>
<dbReference type="GO" id="GO:0017116">
    <property type="term" value="F:single-stranded DNA helicase activity"/>
    <property type="evidence" value="ECO:0007669"/>
    <property type="project" value="TreeGrafter"/>
</dbReference>
<dbReference type="HAMAP" id="MF_01488">
    <property type="entry name" value="RecD2"/>
    <property type="match status" value="1"/>
</dbReference>
<dbReference type="InterPro" id="IPR027785">
    <property type="entry name" value="UvrD-like_helicase_C"/>
</dbReference>
<dbReference type="AlphaFoldDB" id="A0A7C2XPV0"/>
<dbReference type="Pfam" id="PF14490">
    <property type="entry name" value="HHH_RecD2"/>
    <property type="match status" value="1"/>
</dbReference>
<protein>
    <submittedName>
        <fullName evidence="4">Recombinase RecD</fullName>
    </submittedName>
</protein>
<dbReference type="InterPro" id="IPR010994">
    <property type="entry name" value="RuvA_2-like"/>
</dbReference>
<dbReference type="Gene3D" id="1.10.150.20">
    <property type="entry name" value="5' to 3' exonuclease, C-terminal subdomain"/>
    <property type="match status" value="1"/>
</dbReference>
<dbReference type="InterPro" id="IPR041451">
    <property type="entry name" value="RecD2_SH13"/>
</dbReference>
<feature type="domain" description="AAA+ ATPase" evidence="3">
    <location>
        <begin position="342"/>
        <end position="476"/>
    </location>
</feature>
<evidence type="ECO:0000256" key="1">
    <source>
        <dbReference type="ARBA" id="ARBA00022741"/>
    </source>
</evidence>
<accession>A0A7C2XPV0</accession>